<evidence type="ECO:0000313" key="3">
    <source>
        <dbReference type="Proteomes" id="UP000619743"/>
    </source>
</evidence>
<keyword evidence="1" id="KW-0472">Membrane</keyword>
<dbReference type="RefSeq" id="WP_087507559.1">
    <property type="nucleotide sequence ID" value="NZ_BMDX01000029.1"/>
</dbReference>
<keyword evidence="1" id="KW-0812">Transmembrane</keyword>
<comment type="caution">
    <text evidence="2">The sequence shown here is derived from an EMBL/GenBank/DDBJ whole genome shotgun (WGS) entry which is preliminary data.</text>
</comment>
<reference evidence="3" key="1">
    <citation type="journal article" date="2019" name="Int. J. Syst. Evol. Microbiol.">
        <title>The Global Catalogue of Microorganisms (GCM) 10K type strain sequencing project: providing services to taxonomists for standard genome sequencing and annotation.</title>
        <authorList>
            <consortium name="The Broad Institute Genomics Platform"/>
            <consortium name="The Broad Institute Genome Sequencing Center for Infectious Disease"/>
            <person name="Wu L."/>
            <person name="Ma J."/>
        </authorList>
    </citation>
    <scope>NUCLEOTIDE SEQUENCE [LARGE SCALE GENOMIC DNA]</scope>
    <source>
        <strain evidence="3">CGMCC 1.10130</strain>
    </source>
</reference>
<feature type="transmembrane region" description="Helical" evidence="1">
    <location>
        <begin position="49"/>
        <end position="68"/>
    </location>
</feature>
<feature type="transmembrane region" description="Helical" evidence="1">
    <location>
        <begin position="89"/>
        <end position="112"/>
    </location>
</feature>
<sequence>MSAIRAVLTKYNRRLYKLPFYWRLLATILPYFALLMAQALTGDAHLEHGVVFATAIGGGIVLTLLTMIETDKTFFDLDKHSTKSLSNNGYFVLSGISTIWIVSISCFSIWLYNDLGWQLDFTEKGWRKAFDLFRFPIGAFTAGLAVMAFFATVHRSAQTAAQIQETKTSNNFSIYFKHREEFKSVLESITPIKTEPRVSWHHLYQSFFSHSSFSSLSLKISASTQKKFEYMLEVPSASTLKETCPTQDHLEVKLLEAVFGRLGWFYSTLSIKRPDVIEKLDQIKGIPDELNTARRCSRYKEREHLVALDRAILSVFEVCIVVLELSEELPNSRDLRLELKDAKEQWRDIVSHIRSDEYREWYPRKSPNQ</sequence>
<evidence type="ECO:0000256" key="1">
    <source>
        <dbReference type="SAM" id="Phobius"/>
    </source>
</evidence>
<keyword evidence="1" id="KW-1133">Transmembrane helix</keyword>
<name>A0A8J2UA96_9GAMM</name>
<organism evidence="2 3">
    <name type="scientific">Neiella marina</name>
    <dbReference type="NCBI Taxonomy" id="508461"/>
    <lineage>
        <taxon>Bacteria</taxon>
        <taxon>Pseudomonadati</taxon>
        <taxon>Pseudomonadota</taxon>
        <taxon>Gammaproteobacteria</taxon>
        <taxon>Alteromonadales</taxon>
        <taxon>Echinimonadaceae</taxon>
        <taxon>Neiella</taxon>
    </lineage>
</organism>
<feature type="transmembrane region" description="Helical" evidence="1">
    <location>
        <begin position="132"/>
        <end position="153"/>
    </location>
</feature>
<proteinExistence type="predicted"/>
<evidence type="ECO:0000313" key="2">
    <source>
        <dbReference type="EMBL" id="GGA89879.1"/>
    </source>
</evidence>
<dbReference type="AlphaFoldDB" id="A0A8J2UA96"/>
<gene>
    <name evidence="2" type="ORF">GCM10011369_35090</name>
</gene>
<dbReference type="EMBL" id="BMDX01000029">
    <property type="protein sequence ID" value="GGA89879.1"/>
    <property type="molecule type" value="Genomic_DNA"/>
</dbReference>
<keyword evidence="3" id="KW-1185">Reference proteome</keyword>
<protein>
    <submittedName>
        <fullName evidence="2">Uncharacterized protein</fullName>
    </submittedName>
</protein>
<dbReference type="Proteomes" id="UP000619743">
    <property type="component" value="Unassembled WGS sequence"/>
</dbReference>
<dbReference type="OrthoDB" id="6402688at2"/>
<feature type="transmembrane region" description="Helical" evidence="1">
    <location>
        <begin position="20"/>
        <end position="37"/>
    </location>
</feature>
<accession>A0A8J2UA96</accession>